<comment type="caution">
    <text evidence="9">The sequence shown here is derived from an EMBL/GenBank/DDBJ whole genome shotgun (WGS) entry which is preliminary data.</text>
</comment>
<dbReference type="Gene3D" id="3.30.1460.50">
    <property type="match status" value="1"/>
</dbReference>
<comment type="similarity">
    <text evidence="1">Belongs to the ATG10 family.</text>
</comment>
<dbReference type="OrthoDB" id="4089664at2759"/>
<feature type="transmembrane region" description="Helical" evidence="8">
    <location>
        <begin position="188"/>
        <end position="209"/>
    </location>
</feature>
<keyword evidence="3" id="KW-0808">Transferase</keyword>
<dbReference type="Pfam" id="PF03987">
    <property type="entry name" value="Autophagy_act_C"/>
    <property type="match status" value="1"/>
</dbReference>
<dbReference type="PANTHER" id="PTHR14957:SF1">
    <property type="entry name" value="UBIQUITIN-LIKE-CONJUGATING ENZYME ATG10"/>
    <property type="match status" value="1"/>
</dbReference>
<dbReference type="GO" id="GO:0000045">
    <property type="term" value="P:autophagosome assembly"/>
    <property type="evidence" value="ECO:0007669"/>
    <property type="project" value="TreeGrafter"/>
</dbReference>
<evidence type="ECO:0000313" key="9">
    <source>
        <dbReference type="EMBL" id="KAF2876490.1"/>
    </source>
</evidence>
<organism evidence="9 10">
    <name type="scientific">Massariosphaeria phaeospora</name>
    <dbReference type="NCBI Taxonomy" id="100035"/>
    <lineage>
        <taxon>Eukaryota</taxon>
        <taxon>Fungi</taxon>
        <taxon>Dikarya</taxon>
        <taxon>Ascomycota</taxon>
        <taxon>Pezizomycotina</taxon>
        <taxon>Dothideomycetes</taxon>
        <taxon>Pleosporomycetidae</taxon>
        <taxon>Pleosporales</taxon>
        <taxon>Pleosporales incertae sedis</taxon>
        <taxon>Massariosphaeria</taxon>
    </lineage>
</organism>
<evidence type="ECO:0000256" key="5">
    <source>
        <dbReference type="ARBA" id="ARBA00022927"/>
    </source>
</evidence>
<evidence type="ECO:0000256" key="6">
    <source>
        <dbReference type="ARBA" id="ARBA00023006"/>
    </source>
</evidence>
<dbReference type="AlphaFoldDB" id="A0A7C8IKH4"/>
<reference evidence="9 10" key="1">
    <citation type="submission" date="2020-01" db="EMBL/GenBank/DDBJ databases">
        <authorList>
            <consortium name="DOE Joint Genome Institute"/>
            <person name="Haridas S."/>
            <person name="Albert R."/>
            <person name="Binder M."/>
            <person name="Bloem J."/>
            <person name="Labutti K."/>
            <person name="Salamov A."/>
            <person name="Andreopoulos B."/>
            <person name="Baker S.E."/>
            <person name="Barry K."/>
            <person name="Bills G."/>
            <person name="Bluhm B.H."/>
            <person name="Cannon C."/>
            <person name="Castanera R."/>
            <person name="Culley D.E."/>
            <person name="Daum C."/>
            <person name="Ezra D."/>
            <person name="Gonzalez J.B."/>
            <person name="Henrissat B."/>
            <person name="Kuo A."/>
            <person name="Liang C."/>
            <person name="Lipzen A."/>
            <person name="Lutzoni F."/>
            <person name="Magnuson J."/>
            <person name="Mondo S."/>
            <person name="Nolan M."/>
            <person name="Ohm R."/>
            <person name="Pangilinan J."/>
            <person name="Park H.-J.H."/>
            <person name="Ramirez L."/>
            <person name="Alfaro M."/>
            <person name="Sun H."/>
            <person name="Tritt A."/>
            <person name="Yoshinaga Y."/>
            <person name="Zwiers L.-H.L."/>
            <person name="Turgeon B.G."/>
            <person name="Goodwin S.B."/>
            <person name="Spatafora J.W."/>
            <person name="Crous P.W."/>
            <person name="Grigoriev I.V."/>
        </authorList>
    </citation>
    <scope>NUCLEOTIDE SEQUENCE [LARGE SCALE GENOMIC DNA]</scope>
    <source>
        <strain evidence="9 10">CBS 611.86</strain>
    </source>
</reference>
<gene>
    <name evidence="9" type="ORF">BDV95DRAFT_560838</name>
</gene>
<dbReference type="GO" id="GO:0032446">
    <property type="term" value="P:protein modification by small protein conjugation"/>
    <property type="evidence" value="ECO:0007669"/>
    <property type="project" value="TreeGrafter"/>
</dbReference>
<keyword evidence="4" id="KW-0833">Ubl conjugation pathway</keyword>
<dbReference type="InterPro" id="IPR007135">
    <property type="entry name" value="Atg3/Atg10"/>
</dbReference>
<keyword evidence="8" id="KW-0812">Transmembrane</keyword>
<evidence type="ECO:0000256" key="1">
    <source>
        <dbReference type="ARBA" id="ARBA00005696"/>
    </source>
</evidence>
<keyword evidence="8" id="KW-1133">Transmembrane helix</keyword>
<dbReference type="GO" id="GO:0015031">
    <property type="term" value="P:protein transport"/>
    <property type="evidence" value="ECO:0007669"/>
    <property type="project" value="UniProtKB-KW"/>
</dbReference>
<dbReference type="Proteomes" id="UP000481861">
    <property type="component" value="Unassembled WGS sequence"/>
</dbReference>
<keyword evidence="8" id="KW-0472">Membrane</keyword>
<keyword evidence="5" id="KW-0813">Transport</keyword>
<evidence type="ECO:0000256" key="4">
    <source>
        <dbReference type="ARBA" id="ARBA00022786"/>
    </source>
</evidence>
<proteinExistence type="inferred from homology"/>
<dbReference type="GO" id="GO:0061651">
    <property type="term" value="F:Atg12 conjugating enzyme activity"/>
    <property type="evidence" value="ECO:0007669"/>
    <property type="project" value="TreeGrafter"/>
</dbReference>
<name>A0A7C8IKH4_9PLEO</name>
<evidence type="ECO:0000313" key="10">
    <source>
        <dbReference type="Proteomes" id="UP000481861"/>
    </source>
</evidence>
<evidence type="ECO:0000256" key="7">
    <source>
        <dbReference type="ARBA" id="ARBA00029833"/>
    </source>
</evidence>
<keyword evidence="6" id="KW-0072">Autophagy</keyword>
<dbReference type="PANTHER" id="PTHR14957">
    <property type="entry name" value="UBIQUITIN-LIKE-CONJUGATING ENZYME ATG10"/>
    <property type="match status" value="1"/>
</dbReference>
<dbReference type="GO" id="GO:0005829">
    <property type="term" value="C:cytosol"/>
    <property type="evidence" value="ECO:0007669"/>
    <property type="project" value="TreeGrafter"/>
</dbReference>
<dbReference type="EMBL" id="JAADJZ010000003">
    <property type="protein sequence ID" value="KAF2876490.1"/>
    <property type="molecule type" value="Genomic_DNA"/>
</dbReference>
<protein>
    <recommendedName>
        <fullName evidence="2">Ubiquitin-like-conjugating enzyme ATG10</fullName>
    </recommendedName>
    <alternativeName>
        <fullName evidence="7">Autophagy-related protein 10</fullName>
    </alternativeName>
</protein>
<sequence length="215" mass="23621">MPHLPSFPHVSKSEFGGACGNLAARYAGQGGLQTDWTSVDVVQHDGDSYLKIEKDLHLEDHDTTGGRLDVEVDEDELREDDQEALIPPPFLKATIEFDIMLSPIYQVPVLYFSIRDPRCRHPPTMATLYHNIIHPQLKAQAENVGVIGGISITDHPATNSPVFFIHPCQTAAVLEASVGAKDITPIEYLMLFIGAIGSYVGLIVPLRIVQDNVRA</sequence>
<accession>A0A7C8IKH4</accession>
<evidence type="ECO:0000256" key="8">
    <source>
        <dbReference type="SAM" id="Phobius"/>
    </source>
</evidence>
<dbReference type="GO" id="GO:0000422">
    <property type="term" value="P:autophagy of mitochondrion"/>
    <property type="evidence" value="ECO:0007669"/>
    <property type="project" value="TreeGrafter"/>
</dbReference>
<evidence type="ECO:0000256" key="3">
    <source>
        <dbReference type="ARBA" id="ARBA00022679"/>
    </source>
</evidence>
<keyword evidence="5" id="KW-0653">Protein transport</keyword>
<evidence type="ECO:0000256" key="2">
    <source>
        <dbReference type="ARBA" id="ARBA00021099"/>
    </source>
</evidence>
<keyword evidence="10" id="KW-1185">Reference proteome</keyword>